<dbReference type="InterPro" id="IPR008974">
    <property type="entry name" value="TRAF-like"/>
</dbReference>
<feature type="domain" description="MATH" evidence="2">
    <location>
        <begin position="437"/>
        <end position="572"/>
    </location>
</feature>
<dbReference type="InterPro" id="IPR011333">
    <property type="entry name" value="SKP1/BTB/POZ_sf"/>
</dbReference>
<dbReference type="PANTHER" id="PTHR45774:SF3">
    <property type="entry name" value="BTB (POZ) DOMAIN-CONTAINING 2B-RELATED"/>
    <property type="match status" value="1"/>
</dbReference>
<feature type="domain" description="MATH" evidence="2">
    <location>
        <begin position="285"/>
        <end position="420"/>
    </location>
</feature>
<gene>
    <name evidence="3" type="ORF">niasHT_022015</name>
</gene>
<evidence type="ECO:0000313" key="3">
    <source>
        <dbReference type="EMBL" id="KAL3087941.1"/>
    </source>
</evidence>
<evidence type="ECO:0000259" key="1">
    <source>
        <dbReference type="PROSITE" id="PS50097"/>
    </source>
</evidence>
<dbReference type="Pfam" id="PF07707">
    <property type="entry name" value="BACK"/>
    <property type="match status" value="1"/>
</dbReference>
<dbReference type="Gene3D" id="2.60.210.10">
    <property type="entry name" value="Apoptosis, Tumor Necrosis Factor Receptor Associated Protein 2, Chain A"/>
    <property type="match status" value="3"/>
</dbReference>
<feature type="domain" description="BTB" evidence="1">
    <location>
        <begin position="14"/>
        <end position="88"/>
    </location>
</feature>
<keyword evidence="4" id="KW-1185">Reference proteome</keyword>
<dbReference type="SMART" id="SM00061">
    <property type="entry name" value="MATH"/>
    <property type="match status" value="3"/>
</dbReference>
<dbReference type="PROSITE" id="PS50144">
    <property type="entry name" value="MATH"/>
    <property type="match status" value="3"/>
</dbReference>
<evidence type="ECO:0000313" key="4">
    <source>
        <dbReference type="Proteomes" id="UP001620626"/>
    </source>
</evidence>
<dbReference type="EMBL" id="JBICBT010001007">
    <property type="protein sequence ID" value="KAL3087941.1"/>
    <property type="molecule type" value="Genomic_DNA"/>
</dbReference>
<reference evidence="3 4" key="1">
    <citation type="submission" date="2024-10" db="EMBL/GenBank/DDBJ databases">
        <authorList>
            <person name="Kim D."/>
        </authorList>
    </citation>
    <scope>NUCLEOTIDE SEQUENCE [LARGE SCALE GENOMIC DNA]</scope>
    <source>
        <strain evidence="3">BH-2024</strain>
    </source>
</reference>
<organism evidence="3 4">
    <name type="scientific">Heterodera trifolii</name>
    <dbReference type="NCBI Taxonomy" id="157864"/>
    <lineage>
        <taxon>Eukaryota</taxon>
        <taxon>Metazoa</taxon>
        <taxon>Ecdysozoa</taxon>
        <taxon>Nematoda</taxon>
        <taxon>Chromadorea</taxon>
        <taxon>Rhabditida</taxon>
        <taxon>Tylenchina</taxon>
        <taxon>Tylenchomorpha</taxon>
        <taxon>Tylenchoidea</taxon>
        <taxon>Heteroderidae</taxon>
        <taxon>Heteroderinae</taxon>
        <taxon>Heterodera</taxon>
    </lineage>
</organism>
<dbReference type="SMART" id="SM00225">
    <property type="entry name" value="BTB"/>
    <property type="match status" value="1"/>
</dbReference>
<dbReference type="Gene3D" id="3.30.710.10">
    <property type="entry name" value="Potassium Channel Kv1.1, Chain A"/>
    <property type="match status" value="1"/>
</dbReference>
<dbReference type="SMART" id="SM00875">
    <property type="entry name" value="BACK"/>
    <property type="match status" value="1"/>
</dbReference>
<proteinExistence type="predicted"/>
<evidence type="ECO:0000259" key="2">
    <source>
        <dbReference type="PROSITE" id="PS50144"/>
    </source>
</evidence>
<dbReference type="CDD" id="cd00121">
    <property type="entry name" value="MATH"/>
    <property type="match status" value="2"/>
</dbReference>
<dbReference type="InterPro" id="IPR002083">
    <property type="entry name" value="MATH/TRAF_dom"/>
</dbReference>
<dbReference type="Pfam" id="PF00651">
    <property type="entry name" value="BTB"/>
    <property type="match status" value="1"/>
</dbReference>
<dbReference type="Gene3D" id="1.25.40.420">
    <property type="match status" value="1"/>
</dbReference>
<feature type="domain" description="MATH" evidence="2">
    <location>
        <begin position="592"/>
        <end position="727"/>
    </location>
</feature>
<protein>
    <recommendedName>
        <fullName evidence="5">BTB/POZ domain-containing protein</fullName>
    </recommendedName>
</protein>
<evidence type="ECO:0008006" key="5">
    <source>
        <dbReference type="Google" id="ProtNLM"/>
    </source>
</evidence>
<accession>A0ABD2JBH0</accession>
<comment type="caution">
    <text evidence="3">The sequence shown here is derived from an EMBL/GenBank/DDBJ whole genome shotgun (WGS) entry which is preliminary data.</text>
</comment>
<dbReference type="InterPro" id="IPR000210">
    <property type="entry name" value="BTB/POZ_dom"/>
</dbReference>
<dbReference type="SUPFAM" id="SSF49599">
    <property type="entry name" value="TRAF domain-like"/>
    <property type="match status" value="3"/>
</dbReference>
<dbReference type="Proteomes" id="UP001620626">
    <property type="component" value="Unassembled WGS sequence"/>
</dbReference>
<name>A0ABD2JBH0_9BILA</name>
<dbReference type="AlphaFoldDB" id="A0ABD2JBH0"/>
<sequence length="741" mass="83742">MDQMKYLLSTDEHSDVHFLVGDGDAKEVLPAHKLILKNASDVFEAMFRFDSQNGKSENVPAIVILDVEAEAFKVMLSFIYTDDLSELNGDNSMAVLYAAKKYNIPGLVDASLKVPFSELQNVFFAYAQALLFQLEDFANKCLRFICQNAAQLFRSNQFLQIDQNMLSVLLDSDHLLISDEFEIWKAALRWANEKCRQNSMEISSNNCRSVLGPALFKIRLPNIHEEDFSKCVVPSDLLTVEEVLGVYQFNSHPNLFLLGVPGLYSLKFPSHGRISDWNIAKDNKRATIALRIEKMSKFARESVGNSRFSCAVFIKGLAWKIEAEIRKNTNGIDENKCLGFFLWCDSKQGKASNRVFSATFRIVSEKSEAASPIVTLCDCAINRSGIGQGFGNFIAFEELMDPSNGFHNREKDKVTLAIDITVKAEKMEKKSDPNKSKGILSMEIEKMSEFAREIFSSERKSETVYIKGFPWKICAKIKTKNGSTDNEKWLGIYLLCDAPAEEDSNWRCCVGLAIFRIVSQKSGKDNTIGTLCDCVFDNKSISGFPNFIPFAELMDPSNGFHNREEDKVTLVVDFTMKDEKTEKFVFEQSKSKGTLSMEIEKVSEFAREIFSSERESETVYIKGFPWKICAKIQRNGSTDNEKWLGIYLLCDAPAEEDENWSCKCSATFRIVSQKSGMEDNKGELGEERIYNSESNGWGCPNFIPFAELMDPCNGLYDQNEDKVTLAIDFTVNEAKTEEDNT</sequence>
<dbReference type="SUPFAM" id="SSF54695">
    <property type="entry name" value="POZ domain"/>
    <property type="match status" value="1"/>
</dbReference>
<dbReference type="PROSITE" id="PS50097">
    <property type="entry name" value="BTB"/>
    <property type="match status" value="1"/>
</dbReference>
<dbReference type="PANTHER" id="PTHR45774">
    <property type="entry name" value="BTB/POZ DOMAIN-CONTAINING"/>
    <property type="match status" value="1"/>
</dbReference>
<dbReference type="Pfam" id="PF22486">
    <property type="entry name" value="MATH_2"/>
    <property type="match status" value="3"/>
</dbReference>
<dbReference type="InterPro" id="IPR011705">
    <property type="entry name" value="BACK"/>
</dbReference>